<evidence type="ECO:0000313" key="1">
    <source>
        <dbReference type="EMBL" id="OGG13572.1"/>
    </source>
</evidence>
<sequence length="88" mass="10001">MNTTVTAMEARRRFGEILNSAFYRGISTVIERKGKPIAKVVPVIDDRVAPQKDILSYAGIWKDADDVRSMKKEIVRLRRSSVRAIKPL</sequence>
<evidence type="ECO:0008006" key="3">
    <source>
        <dbReference type="Google" id="ProtNLM"/>
    </source>
</evidence>
<protein>
    <recommendedName>
        <fullName evidence="3">Antitoxin</fullName>
    </recommendedName>
</protein>
<reference evidence="1 2" key="1">
    <citation type="journal article" date="2016" name="Nat. Commun.">
        <title>Thousands of microbial genomes shed light on interconnected biogeochemical processes in an aquifer system.</title>
        <authorList>
            <person name="Anantharaman K."/>
            <person name="Brown C.T."/>
            <person name="Hug L.A."/>
            <person name="Sharon I."/>
            <person name="Castelle C.J."/>
            <person name="Probst A.J."/>
            <person name="Thomas B.C."/>
            <person name="Singh A."/>
            <person name="Wilkins M.J."/>
            <person name="Karaoz U."/>
            <person name="Brodie E.L."/>
            <person name="Williams K.H."/>
            <person name="Hubbard S.S."/>
            <person name="Banfield J.F."/>
        </authorList>
    </citation>
    <scope>NUCLEOTIDE SEQUENCE [LARGE SCALE GENOMIC DNA]</scope>
</reference>
<dbReference type="AlphaFoldDB" id="A0A1F5ZNB7"/>
<dbReference type="NCBIfam" id="TIGR01552">
    <property type="entry name" value="phd_fam"/>
    <property type="match status" value="1"/>
</dbReference>
<accession>A0A1F5ZNB7</accession>
<organism evidence="1 2">
    <name type="scientific">Candidatus Gottesmanbacteria bacterium RIFCSPHIGHO2_01_FULL_46_14</name>
    <dbReference type="NCBI Taxonomy" id="1798380"/>
    <lineage>
        <taxon>Bacteria</taxon>
        <taxon>Candidatus Gottesmaniibacteriota</taxon>
    </lineage>
</organism>
<gene>
    <name evidence="1" type="ORF">A2875_01060</name>
</gene>
<comment type="caution">
    <text evidence="1">The sequence shown here is derived from an EMBL/GenBank/DDBJ whole genome shotgun (WGS) entry which is preliminary data.</text>
</comment>
<evidence type="ECO:0000313" key="2">
    <source>
        <dbReference type="Proteomes" id="UP000177416"/>
    </source>
</evidence>
<proteinExistence type="predicted"/>
<dbReference type="EMBL" id="MFJJ01000042">
    <property type="protein sequence ID" value="OGG13572.1"/>
    <property type="molecule type" value="Genomic_DNA"/>
</dbReference>
<dbReference type="Proteomes" id="UP000177416">
    <property type="component" value="Unassembled WGS sequence"/>
</dbReference>
<name>A0A1F5ZNB7_9BACT</name>